<dbReference type="InterPro" id="IPR023346">
    <property type="entry name" value="Lysozyme-like_dom_sf"/>
</dbReference>
<reference evidence="5 6" key="1">
    <citation type="journal article" date="2015" name="Int. J. Syst. Evol. Microbiol.">
        <title>Erythrobacter atlanticus sp. nov., a bacterium from ocean sediment able to degrade polycyclic aromatic hydrocarbons.</title>
        <authorList>
            <person name="Zhuang L."/>
            <person name="Liu Y."/>
            <person name="Wang L."/>
            <person name="Wang W."/>
            <person name="Shao Z."/>
        </authorList>
    </citation>
    <scope>NUCLEOTIDE SEQUENCE [LARGE SCALE GENOMIC DNA]</scope>
    <source>
        <strain evidence="6">s21-N3</strain>
    </source>
</reference>
<name>A0A0H4VFX3_9SPHN</name>
<feature type="domain" description="Transglycosylase SLT" evidence="4">
    <location>
        <begin position="506"/>
        <end position="610"/>
    </location>
</feature>
<dbReference type="InterPro" id="IPR008939">
    <property type="entry name" value="Lytic_TGlycosylase_superhlx_U"/>
</dbReference>
<accession>A0A0H4VFX3</accession>
<evidence type="ECO:0000313" key="5">
    <source>
        <dbReference type="EMBL" id="AKQ43265.2"/>
    </source>
</evidence>
<dbReference type="CDD" id="cd13401">
    <property type="entry name" value="Slt70-like"/>
    <property type="match status" value="1"/>
</dbReference>
<protein>
    <submittedName>
        <fullName evidence="5">Transglycosylase</fullName>
    </submittedName>
</protein>
<evidence type="ECO:0000256" key="2">
    <source>
        <dbReference type="ARBA" id="ARBA00009387"/>
    </source>
</evidence>
<dbReference type="PANTHER" id="PTHR37423">
    <property type="entry name" value="SOLUBLE LYTIC MUREIN TRANSGLYCOSYLASE-RELATED"/>
    <property type="match status" value="1"/>
</dbReference>
<dbReference type="SUPFAM" id="SSF48435">
    <property type="entry name" value="Bacterial muramidases"/>
    <property type="match status" value="1"/>
</dbReference>
<keyword evidence="3" id="KW-0732">Signal</keyword>
<dbReference type="Pfam" id="PF01464">
    <property type="entry name" value="SLT"/>
    <property type="match status" value="1"/>
</dbReference>
<dbReference type="AlphaFoldDB" id="A0A0H4VFX3"/>
<dbReference type="STRING" id="1648404.CP97_07500"/>
<evidence type="ECO:0000256" key="3">
    <source>
        <dbReference type="ARBA" id="ARBA00022729"/>
    </source>
</evidence>
<gene>
    <name evidence="5" type="ORF">CP97_07500</name>
</gene>
<evidence type="ECO:0000313" key="6">
    <source>
        <dbReference type="Proteomes" id="UP000059113"/>
    </source>
</evidence>
<evidence type="ECO:0000256" key="1">
    <source>
        <dbReference type="ARBA" id="ARBA00007734"/>
    </source>
</evidence>
<dbReference type="SUPFAM" id="SSF53955">
    <property type="entry name" value="Lysozyme-like"/>
    <property type="match status" value="1"/>
</dbReference>
<organism evidence="5 6">
    <name type="scientific">Aurantiacibacter atlanticus</name>
    <dbReference type="NCBI Taxonomy" id="1648404"/>
    <lineage>
        <taxon>Bacteria</taxon>
        <taxon>Pseudomonadati</taxon>
        <taxon>Pseudomonadota</taxon>
        <taxon>Alphaproteobacteria</taxon>
        <taxon>Sphingomonadales</taxon>
        <taxon>Erythrobacteraceae</taxon>
        <taxon>Aurantiacibacter</taxon>
    </lineage>
</organism>
<proteinExistence type="inferred from homology"/>
<dbReference type="EMBL" id="CP011310">
    <property type="protein sequence ID" value="AKQ43265.2"/>
    <property type="molecule type" value="Genomic_DNA"/>
</dbReference>
<sequence>MYSPPDKESFANMSSMVRSYLLATIAVAAFTAPLTAPVAAQAQEASEWDRARADLVARQPGAMAGEIARWEALWNDRQAQLPFNHYASFLAANPGFPDENTLRIRAETRLREEFVDPQLLLGFFAAKEPVTNYAKAHYALALMGQDPALSRHWAIQAWRGGEMSPTAEAALLTTHGTSMTQADHDQRMDALLWQRDADAAARQIIRTSPTKRNLFAARLAILQGGDGATTAASAYADPGYLYNRSRELRQEGRAGEAVRMIVDSPPLAALPFDRTLWITELLAVGRAASRPDTPRVAARALEAFAPGEDISGMEYKLRDDYTSLMWAGGTNALWHLSDGASAAPLFYQYGASARTSQTRSKGFFWAGEAYRQAGMSAEAQRHYEMAAEYTDRFYGLLALSRLGRPIPEYAAAPVGTPTSEERLEFLSAPITSAVSEVARDAPWSTGIRFYRAIADEAETVGEHILVAELAREIGRRDLAVNLSDAAAADGHAGFTRIGFPTLQTPPGVNWTLVHSLARQESQFAENAISHAGARGLMQFMPATAQEEARRAGVQYSASRLMSDPQYAMRLGSNHIERLVAYYDGSYPLAIAAYNAGPGNVNRWLRENGDPRQTGDWLRWIEEIGFFETKNYVQRVIENAVVYEALYPERAGRAQGRNVTDFLR</sequence>
<dbReference type="KEGG" id="ery:CP97_07500"/>
<dbReference type="PANTHER" id="PTHR37423:SF2">
    <property type="entry name" value="MEMBRANE-BOUND LYTIC MUREIN TRANSGLYCOSYLASE C"/>
    <property type="match status" value="1"/>
</dbReference>
<keyword evidence="6" id="KW-1185">Reference proteome</keyword>
<dbReference type="Gene3D" id="1.10.530.10">
    <property type="match status" value="1"/>
</dbReference>
<comment type="similarity">
    <text evidence="1">Belongs to the transglycosylase Slt family.</text>
</comment>
<dbReference type="InterPro" id="IPR008258">
    <property type="entry name" value="Transglycosylase_SLT_dom_1"/>
</dbReference>
<comment type="similarity">
    <text evidence="2">Belongs to the virb1 family.</text>
</comment>
<dbReference type="Gene3D" id="1.25.20.10">
    <property type="entry name" value="Bacterial muramidases"/>
    <property type="match status" value="1"/>
</dbReference>
<dbReference type="GO" id="GO:0042597">
    <property type="term" value="C:periplasmic space"/>
    <property type="evidence" value="ECO:0007669"/>
    <property type="project" value="InterPro"/>
</dbReference>
<evidence type="ECO:0000259" key="4">
    <source>
        <dbReference type="Pfam" id="PF01464"/>
    </source>
</evidence>
<reference evidence="6" key="2">
    <citation type="submission" date="2015-04" db="EMBL/GenBank/DDBJ databases">
        <title>The complete genome sequence of Erythrobacter sp. s21-N3.</title>
        <authorList>
            <person name="Zhuang L."/>
            <person name="Liu Y."/>
            <person name="Shao Z."/>
        </authorList>
    </citation>
    <scope>NUCLEOTIDE SEQUENCE [LARGE SCALE GENOMIC DNA]</scope>
    <source>
        <strain evidence="6">s21-N3</strain>
    </source>
</reference>
<dbReference type="RefSeq" id="WP_227819551.1">
    <property type="nucleotide sequence ID" value="NZ_CP011310.1"/>
</dbReference>
<dbReference type="Proteomes" id="UP000059113">
    <property type="component" value="Chromosome"/>
</dbReference>
<dbReference type="GO" id="GO:0004553">
    <property type="term" value="F:hydrolase activity, hydrolyzing O-glycosyl compounds"/>
    <property type="evidence" value="ECO:0007669"/>
    <property type="project" value="InterPro"/>
</dbReference>